<dbReference type="Pfam" id="PF02386">
    <property type="entry name" value="TrkH"/>
    <property type="match status" value="1"/>
</dbReference>
<evidence type="ECO:0000256" key="6">
    <source>
        <dbReference type="ARBA" id="ARBA00022538"/>
    </source>
</evidence>
<feature type="transmembrane region" description="Helical" evidence="13">
    <location>
        <begin position="433"/>
        <end position="458"/>
    </location>
</feature>
<dbReference type="PANTHER" id="PTHR32024">
    <property type="entry name" value="TRK SYSTEM POTASSIUM UPTAKE PROTEIN TRKG-RELATED"/>
    <property type="match status" value="1"/>
</dbReference>
<dbReference type="AlphaFoldDB" id="A0A7C1JS63"/>
<keyword evidence="12" id="KW-0479">Metal-binding</keyword>
<evidence type="ECO:0000256" key="13">
    <source>
        <dbReference type="SAM" id="Phobius"/>
    </source>
</evidence>
<evidence type="ECO:0000256" key="2">
    <source>
        <dbReference type="ARBA" id="ARBA00009137"/>
    </source>
</evidence>
<feature type="transmembrane region" description="Helical" evidence="13">
    <location>
        <begin position="368"/>
        <end position="393"/>
    </location>
</feature>
<dbReference type="InterPro" id="IPR004772">
    <property type="entry name" value="TrkH"/>
</dbReference>
<evidence type="ECO:0000256" key="4">
    <source>
        <dbReference type="ARBA" id="ARBA00022475"/>
    </source>
</evidence>
<feature type="binding site" evidence="12">
    <location>
        <position position="411"/>
    </location>
    <ligand>
        <name>K(+)</name>
        <dbReference type="ChEBI" id="CHEBI:29103"/>
    </ligand>
</feature>
<feature type="binding site" evidence="12">
    <location>
        <position position="293"/>
    </location>
    <ligand>
        <name>K(+)</name>
        <dbReference type="ChEBI" id="CHEBI:29103"/>
    </ligand>
</feature>
<comment type="caution">
    <text evidence="14">The sequence shown here is derived from an EMBL/GenBank/DDBJ whole genome shotgun (WGS) entry which is preliminary data.</text>
</comment>
<gene>
    <name evidence="14" type="ORF">ENQ20_05870</name>
</gene>
<keyword evidence="4" id="KW-1003">Cell membrane</keyword>
<organism evidence="14">
    <name type="scientific">Caldilinea aerophila</name>
    <dbReference type="NCBI Taxonomy" id="133453"/>
    <lineage>
        <taxon>Bacteria</taxon>
        <taxon>Bacillati</taxon>
        <taxon>Chloroflexota</taxon>
        <taxon>Caldilineae</taxon>
        <taxon>Caldilineales</taxon>
        <taxon>Caldilineaceae</taxon>
        <taxon>Caldilinea</taxon>
    </lineage>
</organism>
<keyword evidence="10" id="KW-0406">Ion transport</keyword>
<dbReference type="GO" id="GO:0046872">
    <property type="term" value="F:metal ion binding"/>
    <property type="evidence" value="ECO:0007669"/>
    <property type="project" value="UniProtKB-KW"/>
</dbReference>
<keyword evidence="7 13" id="KW-0812">Transmembrane</keyword>
<feature type="transmembrane region" description="Helical" evidence="13">
    <location>
        <begin position="16"/>
        <end position="37"/>
    </location>
</feature>
<dbReference type="EMBL" id="DSMG01000065">
    <property type="protein sequence ID" value="HDX31007.1"/>
    <property type="molecule type" value="Genomic_DNA"/>
</dbReference>
<protein>
    <submittedName>
        <fullName evidence="14">TrkH family potassium uptake protein</fullName>
    </submittedName>
</protein>
<evidence type="ECO:0000256" key="11">
    <source>
        <dbReference type="ARBA" id="ARBA00023136"/>
    </source>
</evidence>
<name>A0A7C1JS63_9CHLR</name>
<evidence type="ECO:0000256" key="1">
    <source>
        <dbReference type="ARBA" id="ARBA00004429"/>
    </source>
</evidence>
<dbReference type="GO" id="GO:0005886">
    <property type="term" value="C:plasma membrane"/>
    <property type="evidence" value="ECO:0007669"/>
    <property type="project" value="UniProtKB-SubCell"/>
</dbReference>
<reference evidence="14" key="1">
    <citation type="journal article" date="2020" name="mSystems">
        <title>Genome- and Community-Level Interaction Insights into Carbon Utilization and Element Cycling Functions of Hydrothermarchaeota in Hydrothermal Sediment.</title>
        <authorList>
            <person name="Zhou Z."/>
            <person name="Liu Y."/>
            <person name="Xu W."/>
            <person name="Pan J."/>
            <person name="Luo Z.H."/>
            <person name="Li M."/>
        </authorList>
    </citation>
    <scope>NUCLEOTIDE SEQUENCE [LARGE SCALE GENOMIC DNA]</scope>
    <source>
        <strain evidence="14">SpSt-289</strain>
    </source>
</reference>
<feature type="transmembrane region" description="Helical" evidence="13">
    <location>
        <begin position="49"/>
        <end position="73"/>
    </location>
</feature>
<feature type="transmembrane region" description="Helical" evidence="13">
    <location>
        <begin position="214"/>
        <end position="232"/>
    </location>
</feature>
<comment type="similarity">
    <text evidence="2">Belongs to the TrkH potassium transport family.</text>
</comment>
<keyword evidence="11 13" id="KW-0472">Membrane</keyword>
<comment type="subcellular location">
    <subcellularLocation>
        <location evidence="1">Cell inner membrane</location>
        <topology evidence="1">Multi-pass membrane protein</topology>
    </subcellularLocation>
</comment>
<feature type="binding site" evidence="12">
    <location>
        <position position="89"/>
    </location>
    <ligand>
        <name>K(+)</name>
        <dbReference type="ChEBI" id="CHEBI:29103"/>
    </ligand>
</feature>
<evidence type="ECO:0000256" key="3">
    <source>
        <dbReference type="ARBA" id="ARBA00022448"/>
    </source>
</evidence>
<keyword evidence="8 12" id="KW-0630">Potassium</keyword>
<feature type="binding site" evidence="12">
    <location>
        <position position="198"/>
    </location>
    <ligand>
        <name>K(+)</name>
        <dbReference type="ChEBI" id="CHEBI:29103"/>
    </ligand>
</feature>
<feature type="transmembrane region" description="Helical" evidence="13">
    <location>
        <begin position="161"/>
        <end position="182"/>
    </location>
</feature>
<sequence>MLTPIPFSLHYRSDDLLAFLTSALVTMGAGLTVIRHTDIKRDVRVREGFAIVTFGWFLAAAFGALPFVISGAIPSYTDAFFETMSGFTTTGASILTDIEALPRGVLFWRSFTHWLGGMGIILLSLAILPFLGIGGMQLFKAEVPGPVADKLAPRVTQTAKILWAVYIVLSGLQTTLLMLGGMDLFDALCHTFGTMATGGFSTRNASIAAFPSPYIQWVIIVFMFLAGVNFALHYRVLQRGLNSYRYDREFGVYTTFIVVASLLIFAFAMAQEGQFNEKAVRDVVFQVVSIQTTTGYVTVDYEKWPFAAQMVLFLLMFVGGSAGSTGGGMKVLRIYLLIKFVFAELNRLIHPHAIVPVRMRGQTIPREVMTNVLGFAVLYIVIFFLGSLLVAAAGYDMPTSFGAVIATLSNVGPGLGDVGAVDNYSAFHPAVKWLLAFFMLLGRLELYTVMILFAPAYWRR</sequence>
<evidence type="ECO:0000256" key="8">
    <source>
        <dbReference type="ARBA" id="ARBA00022958"/>
    </source>
</evidence>
<feature type="binding site" evidence="12">
    <location>
        <position position="410"/>
    </location>
    <ligand>
        <name>K(+)</name>
        <dbReference type="ChEBI" id="CHEBI:29103"/>
    </ligand>
</feature>
<dbReference type="PIRSF" id="PIRSF006247">
    <property type="entry name" value="TrkH"/>
    <property type="match status" value="1"/>
</dbReference>
<feature type="binding site" evidence="12">
    <location>
        <position position="294"/>
    </location>
    <ligand>
        <name>K(+)</name>
        <dbReference type="ChEBI" id="CHEBI:29103"/>
    </ligand>
</feature>
<evidence type="ECO:0000256" key="9">
    <source>
        <dbReference type="ARBA" id="ARBA00022989"/>
    </source>
</evidence>
<evidence type="ECO:0000256" key="5">
    <source>
        <dbReference type="ARBA" id="ARBA00022519"/>
    </source>
</evidence>
<keyword evidence="5" id="KW-0997">Cell inner membrane</keyword>
<dbReference type="InterPro" id="IPR003445">
    <property type="entry name" value="Cat_transpt"/>
</dbReference>
<dbReference type="GO" id="GO:0015379">
    <property type="term" value="F:potassium:chloride symporter activity"/>
    <property type="evidence" value="ECO:0007669"/>
    <property type="project" value="InterPro"/>
</dbReference>
<evidence type="ECO:0000256" key="7">
    <source>
        <dbReference type="ARBA" id="ARBA00022692"/>
    </source>
</evidence>
<keyword evidence="3" id="KW-0813">Transport</keyword>
<proteinExistence type="inferred from homology"/>
<feature type="transmembrane region" description="Helical" evidence="13">
    <location>
        <begin position="252"/>
        <end position="270"/>
    </location>
</feature>
<evidence type="ECO:0000256" key="10">
    <source>
        <dbReference type="ARBA" id="ARBA00023065"/>
    </source>
</evidence>
<accession>A0A7C1JS63</accession>
<feature type="transmembrane region" description="Helical" evidence="13">
    <location>
        <begin position="306"/>
        <end position="329"/>
    </location>
</feature>
<evidence type="ECO:0000256" key="12">
    <source>
        <dbReference type="PIRSR" id="PIRSR006247-1"/>
    </source>
</evidence>
<keyword evidence="9 13" id="KW-1133">Transmembrane helix</keyword>
<feature type="binding site" evidence="12">
    <location>
        <position position="90"/>
    </location>
    <ligand>
        <name>K(+)</name>
        <dbReference type="ChEBI" id="CHEBI:29103"/>
    </ligand>
</feature>
<feature type="transmembrane region" description="Helical" evidence="13">
    <location>
        <begin position="111"/>
        <end position="131"/>
    </location>
</feature>
<dbReference type="PANTHER" id="PTHR32024:SF2">
    <property type="entry name" value="TRK SYSTEM POTASSIUM UPTAKE PROTEIN TRKG-RELATED"/>
    <property type="match status" value="1"/>
</dbReference>
<keyword evidence="6" id="KW-0633">Potassium transport</keyword>
<evidence type="ECO:0000313" key="14">
    <source>
        <dbReference type="EMBL" id="HDX31007.1"/>
    </source>
</evidence>